<evidence type="ECO:0000256" key="1">
    <source>
        <dbReference type="SAM" id="Coils"/>
    </source>
</evidence>
<feature type="coiled-coil region" evidence="1">
    <location>
        <begin position="109"/>
        <end position="144"/>
    </location>
</feature>
<proteinExistence type="predicted"/>
<accession>A0ABN7V600</accession>
<evidence type="ECO:0000313" key="3">
    <source>
        <dbReference type="Proteomes" id="UP000789901"/>
    </source>
</evidence>
<keyword evidence="1" id="KW-0175">Coiled coil</keyword>
<protein>
    <submittedName>
        <fullName evidence="2">38561_t:CDS:1</fullName>
    </submittedName>
</protein>
<keyword evidence="3" id="KW-1185">Reference proteome</keyword>
<comment type="caution">
    <text evidence="2">The sequence shown here is derived from an EMBL/GenBank/DDBJ whole genome shotgun (WGS) entry which is preliminary data.</text>
</comment>
<organism evidence="2 3">
    <name type="scientific">Gigaspora margarita</name>
    <dbReference type="NCBI Taxonomy" id="4874"/>
    <lineage>
        <taxon>Eukaryota</taxon>
        <taxon>Fungi</taxon>
        <taxon>Fungi incertae sedis</taxon>
        <taxon>Mucoromycota</taxon>
        <taxon>Glomeromycotina</taxon>
        <taxon>Glomeromycetes</taxon>
        <taxon>Diversisporales</taxon>
        <taxon>Gigasporaceae</taxon>
        <taxon>Gigaspora</taxon>
    </lineage>
</organism>
<dbReference type="Proteomes" id="UP000789901">
    <property type="component" value="Unassembled WGS sequence"/>
</dbReference>
<dbReference type="EMBL" id="CAJVQB010009604">
    <property type="protein sequence ID" value="CAG8731817.1"/>
    <property type="molecule type" value="Genomic_DNA"/>
</dbReference>
<name>A0ABN7V600_GIGMA</name>
<reference evidence="2 3" key="1">
    <citation type="submission" date="2021-06" db="EMBL/GenBank/DDBJ databases">
        <authorList>
            <person name="Kallberg Y."/>
            <person name="Tangrot J."/>
            <person name="Rosling A."/>
        </authorList>
    </citation>
    <scope>NUCLEOTIDE SEQUENCE [LARGE SCALE GENOMIC DNA]</scope>
    <source>
        <strain evidence="2 3">120-4 pot B 10/14</strain>
    </source>
</reference>
<sequence length="145" mass="17700">MKAYLRSTSPNEWSFNKFLYNNWSYLIANDCKNNWDVLNSVWKNKFTDIIMKQTSDEIIINKIQEEETLEHLWFYIENSQTIEVLKHHVIKIRYKINKNIKDTIRNKIRQIINNELNNIKDQIRKEISQELNDIKEQIRKEISQE</sequence>
<evidence type="ECO:0000313" key="2">
    <source>
        <dbReference type="EMBL" id="CAG8731817.1"/>
    </source>
</evidence>
<gene>
    <name evidence="2" type="ORF">GMARGA_LOCUS14472</name>
</gene>